<reference evidence="2 3" key="1">
    <citation type="submission" date="2023-08" db="EMBL/GenBank/DDBJ databases">
        <authorList>
            <person name="Folkvardsen B D."/>
            <person name="Norman A."/>
        </authorList>
    </citation>
    <scope>NUCLEOTIDE SEQUENCE [LARGE SCALE GENOMIC DNA]</scope>
    <source>
        <strain evidence="2 3">Mu0053</strain>
    </source>
</reference>
<dbReference type="EMBL" id="OY726397">
    <property type="protein sequence ID" value="CAJ1499737.1"/>
    <property type="molecule type" value="Genomic_DNA"/>
</dbReference>
<proteinExistence type="predicted"/>
<evidence type="ECO:0000313" key="3">
    <source>
        <dbReference type="Proteomes" id="UP001190465"/>
    </source>
</evidence>
<dbReference type="InterPro" id="IPR036291">
    <property type="entry name" value="NAD(P)-bd_dom_sf"/>
</dbReference>
<organism evidence="2 3">
    <name type="scientific">[Mycobacterium] burgundiense</name>
    <dbReference type="NCBI Taxonomy" id="3064286"/>
    <lineage>
        <taxon>Bacteria</taxon>
        <taxon>Bacillati</taxon>
        <taxon>Actinomycetota</taxon>
        <taxon>Actinomycetes</taxon>
        <taxon>Mycobacteriales</taxon>
        <taxon>Mycobacteriaceae</taxon>
        <taxon>Mycolicibacterium</taxon>
    </lineage>
</organism>
<dbReference type="PANTHER" id="PTHR48079">
    <property type="entry name" value="PROTEIN YEEZ"/>
    <property type="match status" value="1"/>
</dbReference>
<keyword evidence="3" id="KW-1185">Reference proteome</keyword>
<dbReference type="Gene3D" id="3.40.50.720">
    <property type="entry name" value="NAD(P)-binding Rossmann-like Domain"/>
    <property type="match status" value="1"/>
</dbReference>
<gene>
    <name evidence="2" type="ORF">MU0053_001490</name>
</gene>
<name>A0ABM9LIZ2_9MYCO</name>
<dbReference type="SUPFAM" id="SSF51735">
    <property type="entry name" value="NAD(P)-binding Rossmann-fold domains"/>
    <property type="match status" value="1"/>
</dbReference>
<sequence length="339" mass="37213">MTGKKLVIGASGFLGSHVTRQLVEAGEDVRVMLRKTSSTKAIDDLDVERRYGDLFDDNAMRAAMSGCDVIYYCVVDARMWLRDPAPLFRTNVDGLRAVLDVATEPEIAAGLRKFVFTSTIGTLAISTTRLVTEDDPRNWDQGGAYVEARVAAEELLFDYARNKGLPAVALCVSTTYGPGDWAPTPHGSQVAMVAAGKVPFYPDFGLEVVGIEDAARAMLLAAEKGRNGERYIISDRFMTMREIQNVVADAAGVRRSRIKVPLSMLRVAARLNDVAARLLRRDLMFASAGQRMAELMSPLDHSKAERELGWKPEPVEESLARAVAFFRAQSSRPNSPLGR</sequence>
<feature type="domain" description="NAD-dependent epimerase/dehydratase" evidence="1">
    <location>
        <begin position="6"/>
        <end position="233"/>
    </location>
</feature>
<dbReference type="InterPro" id="IPR001509">
    <property type="entry name" value="Epimerase_deHydtase"/>
</dbReference>
<dbReference type="Pfam" id="PF01370">
    <property type="entry name" value="Epimerase"/>
    <property type="match status" value="1"/>
</dbReference>
<evidence type="ECO:0000259" key="1">
    <source>
        <dbReference type="Pfam" id="PF01370"/>
    </source>
</evidence>
<accession>A0ABM9LIZ2</accession>
<evidence type="ECO:0000313" key="2">
    <source>
        <dbReference type="EMBL" id="CAJ1499737.1"/>
    </source>
</evidence>
<dbReference type="Proteomes" id="UP001190465">
    <property type="component" value="Chromosome"/>
</dbReference>
<protein>
    <submittedName>
        <fullName evidence="2">NAD-dependent epimerase/dehydratase family protein</fullName>
    </submittedName>
</protein>
<dbReference type="PANTHER" id="PTHR48079:SF6">
    <property type="entry name" value="NAD(P)-BINDING DOMAIN-CONTAINING PROTEIN-RELATED"/>
    <property type="match status" value="1"/>
</dbReference>
<dbReference type="InterPro" id="IPR051783">
    <property type="entry name" value="NAD(P)-dependent_oxidoreduct"/>
</dbReference>
<dbReference type="RefSeq" id="WP_308481727.1">
    <property type="nucleotide sequence ID" value="NZ_OY726397.1"/>
</dbReference>